<evidence type="ECO:0000256" key="3">
    <source>
        <dbReference type="ARBA" id="ARBA00022544"/>
    </source>
</evidence>
<keyword evidence="5" id="KW-0472">Membrane</keyword>
<keyword evidence="4" id="KW-0732">Signal</keyword>
<dbReference type="PANTHER" id="PTHR35789">
    <property type="entry name" value="SPORE GERMINATION PROTEIN B3"/>
    <property type="match status" value="1"/>
</dbReference>
<comment type="similarity">
    <text evidence="2">Belongs to the GerABKC lipoprotein family.</text>
</comment>
<evidence type="ECO:0000259" key="9">
    <source>
        <dbReference type="Pfam" id="PF25198"/>
    </source>
</evidence>
<evidence type="ECO:0000313" key="11">
    <source>
        <dbReference type="Proteomes" id="UP000190105"/>
    </source>
</evidence>
<gene>
    <name evidence="10" type="ORF">SAMN05443428_101167</name>
</gene>
<organism evidence="10 11">
    <name type="scientific">Caloramator quimbayensis</name>
    <dbReference type="NCBI Taxonomy" id="1147123"/>
    <lineage>
        <taxon>Bacteria</taxon>
        <taxon>Bacillati</taxon>
        <taxon>Bacillota</taxon>
        <taxon>Clostridia</taxon>
        <taxon>Eubacteriales</taxon>
        <taxon>Clostridiaceae</taxon>
        <taxon>Caloramator</taxon>
    </lineage>
</organism>
<dbReference type="InterPro" id="IPR057336">
    <property type="entry name" value="GerAC_N"/>
</dbReference>
<dbReference type="GO" id="GO:0009847">
    <property type="term" value="P:spore germination"/>
    <property type="evidence" value="ECO:0007669"/>
    <property type="project" value="InterPro"/>
</dbReference>
<evidence type="ECO:0000256" key="6">
    <source>
        <dbReference type="ARBA" id="ARBA00023139"/>
    </source>
</evidence>
<dbReference type="Pfam" id="PF05504">
    <property type="entry name" value="Spore_GerAC"/>
    <property type="match status" value="1"/>
</dbReference>
<comment type="subcellular location">
    <subcellularLocation>
        <location evidence="1">Membrane</location>
        <topology evidence="1">Lipid-anchor</topology>
    </subcellularLocation>
</comment>
<evidence type="ECO:0000256" key="7">
    <source>
        <dbReference type="ARBA" id="ARBA00023288"/>
    </source>
</evidence>
<evidence type="ECO:0000313" key="10">
    <source>
        <dbReference type="EMBL" id="SKA76252.1"/>
    </source>
</evidence>
<proteinExistence type="inferred from homology"/>
<dbReference type="STRING" id="1147123.SAMN05443428_101167"/>
<dbReference type="RefSeq" id="WP_078695201.1">
    <property type="nucleotide sequence ID" value="NZ_FUYH01000001.1"/>
</dbReference>
<name>A0A1T4WG17_9CLOT</name>
<dbReference type="Gene3D" id="3.30.300.210">
    <property type="entry name" value="Nutrient germinant receptor protein C, domain 3"/>
    <property type="match status" value="1"/>
</dbReference>
<dbReference type="Pfam" id="PF25198">
    <property type="entry name" value="Spore_GerAC_N"/>
    <property type="match status" value="1"/>
</dbReference>
<dbReference type="GO" id="GO:0016020">
    <property type="term" value="C:membrane"/>
    <property type="evidence" value="ECO:0007669"/>
    <property type="project" value="UniProtKB-SubCell"/>
</dbReference>
<keyword evidence="7" id="KW-0449">Lipoprotein</keyword>
<dbReference type="InterPro" id="IPR008844">
    <property type="entry name" value="Spore_GerAC-like"/>
</dbReference>
<evidence type="ECO:0000256" key="5">
    <source>
        <dbReference type="ARBA" id="ARBA00023136"/>
    </source>
</evidence>
<protein>
    <submittedName>
        <fullName evidence="10">Germination protein, Ger(X)C family</fullName>
    </submittedName>
</protein>
<dbReference type="PANTHER" id="PTHR35789:SF1">
    <property type="entry name" value="SPORE GERMINATION PROTEIN B3"/>
    <property type="match status" value="1"/>
</dbReference>
<feature type="domain" description="Spore germination protein N-terminal" evidence="9">
    <location>
        <begin position="23"/>
        <end position="219"/>
    </location>
</feature>
<keyword evidence="11" id="KW-1185">Reference proteome</keyword>
<dbReference type="InterPro" id="IPR046953">
    <property type="entry name" value="Spore_GerAC-like_C"/>
</dbReference>
<evidence type="ECO:0000256" key="4">
    <source>
        <dbReference type="ARBA" id="ARBA00022729"/>
    </source>
</evidence>
<dbReference type="InterPro" id="IPR038501">
    <property type="entry name" value="Spore_GerAC_C_sf"/>
</dbReference>
<dbReference type="EMBL" id="FUYH01000001">
    <property type="protein sequence ID" value="SKA76252.1"/>
    <property type="molecule type" value="Genomic_DNA"/>
</dbReference>
<sequence>MKVKKILTLFIIIVLTLTTGCYDRVEIEQRAIIGAFSIELVDEVQESFEKADDAKQASSDSSFNENKNGPLKIIFGVINPSKLQSGDKAFKTVEVRGANIPDAVEKLGEKISRQPYFAQMRMLYISDKVLKNKKVFKEVLDRLDRSTKINETANIVVIKGETDNLAKVEPELENTIAAHIFGISENSKITANVSALPIYKFLSVIRNSDGCCFIPVVEIKNIKGKFEPSIDKVVLIKDYQFLRYLDTKYIKTFRILNNDFRSGRMLINYENISIPYYVYSTNKRIWLEEEEGKLKYKVKIEFEGDVEELEFGKDLFDTQTIDKINKAAEETIKEEFIETTKYFQDTIGYDYLGFKDFTHKYYNKIYQKYKDNWDEVFKNAQIEYDVKVYIRRIGISKK</sequence>
<feature type="domain" description="Spore germination GerAC-like C-terminal" evidence="8">
    <location>
        <begin position="233"/>
        <end position="394"/>
    </location>
</feature>
<reference evidence="11" key="1">
    <citation type="submission" date="2017-02" db="EMBL/GenBank/DDBJ databases">
        <authorList>
            <person name="Varghese N."/>
            <person name="Submissions S."/>
        </authorList>
    </citation>
    <scope>NUCLEOTIDE SEQUENCE [LARGE SCALE GENOMIC DNA]</scope>
    <source>
        <strain evidence="11">USBA 833</strain>
    </source>
</reference>
<evidence type="ECO:0000256" key="1">
    <source>
        <dbReference type="ARBA" id="ARBA00004635"/>
    </source>
</evidence>
<keyword evidence="3" id="KW-0309">Germination</keyword>
<accession>A0A1T4WG17</accession>
<dbReference type="OrthoDB" id="2569624at2"/>
<evidence type="ECO:0000259" key="8">
    <source>
        <dbReference type="Pfam" id="PF05504"/>
    </source>
</evidence>
<evidence type="ECO:0000256" key="2">
    <source>
        <dbReference type="ARBA" id="ARBA00007886"/>
    </source>
</evidence>
<dbReference type="AlphaFoldDB" id="A0A1T4WG17"/>
<dbReference type="NCBIfam" id="TIGR02887">
    <property type="entry name" value="spore_ger_x_C"/>
    <property type="match status" value="1"/>
</dbReference>
<dbReference type="Proteomes" id="UP000190105">
    <property type="component" value="Unassembled WGS sequence"/>
</dbReference>
<dbReference type="PROSITE" id="PS51257">
    <property type="entry name" value="PROKAR_LIPOPROTEIN"/>
    <property type="match status" value="1"/>
</dbReference>
<keyword evidence="6" id="KW-0564">Palmitate</keyword>